<comment type="caution">
    <text evidence="1">The sequence shown here is derived from an EMBL/GenBank/DDBJ whole genome shotgun (WGS) entry which is preliminary data.</text>
</comment>
<dbReference type="EMBL" id="BKCJ010002441">
    <property type="protein sequence ID" value="GEU48580.1"/>
    <property type="molecule type" value="Genomic_DNA"/>
</dbReference>
<evidence type="ECO:0000313" key="1">
    <source>
        <dbReference type="EMBL" id="GEU48580.1"/>
    </source>
</evidence>
<accession>A0A6L2KIH3</accession>
<gene>
    <name evidence="1" type="ORF">Tci_020558</name>
</gene>
<protein>
    <submittedName>
        <fullName evidence="1">Uncharacterized protein</fullName>
    </submittedName>
</protein>
<organism evidence="1">
    <name type="scientific">Tanacetum cinerariifolium</name>
    <name type="common">Dalmatian daisy</name>
    <name type="synonym">Chrysanthemum cinerariifolium</name>
    <dbReference type="NCBI Taxonomy" id="118510"/>
    <lineage>
        <taxon>Eukaryota</taxon>
        <taxon>Viridiplantae</taxon>
        <taxon>Streptophyta</taxon>
        <taxon>Embryophyta</taxon>
        <taxon>Tracheophyta</taxon>
        <taxon>Spermatophyta</taxon>
        <taxon>Magnoliopsida</taxon>
        <taxon>eudicotyledons</taxon>
        <taxon>Gunneridae</taxon>
        <taxon>Pentapetalae</taxon>
        <taxon>asterids</taxon>
        <taxon>campanulids</taxon>
        <taxon>Asterales</taxon>
        <taxon>Asteraceae</taxon>
        <taxon>Asteroideae</taxon>
        <taxon>Anthemideae</taxon>
        <taxon>Anthemidinae</taxon>
        <taxon>Tanacetum</taxon>
    </lineage>
</organism>
<reference evidence="1" key="1">
    <citation type="journal article" date="2019" name="Sci. Rep.">
        <title>Draft genome of Tanacetum cinerariifolium, the natural source of mosquito coil.</title>
        <authorList>
            <person name="Yamashiro T."/>
            <person name="Shiraishi A."/>
            <person name="Satake H."/>
            <person name="Nakayama K."/>
        </authorList>
    </citation>
    <scope>NUCLEOTIDE SEQUENCE</scope>
</reference>
<name>A0A6L2KIH3_TANCI</name>
<dbReference type="AlphaFoldDB" id="A0A6L2KIH3"/>
<proteinExistence type="predicted"/>
<sequence>MNDVHNKWNDMIESGNELLKSLGEMLCQQEQVANLSTHTPEPSRRFNSICYDDDVDEEMPGDSLIMGNEDLHTIPEKESDEFIKSSVEDLVPIPIESEDTSDSDKQCDLPFYDNSVTFSNPLFDVNDDFTSSNDESLLEEDVRRKILKFIRTLFLNLMTSDIDEIDVDVSTDIKDGYHDSEGDIIYLESLLITDTIPNLPPEDKEIQGLPWIMETLVLVVLSIIHSSFNP</sequence>